<dbReference type="EMBL" id="JAGGNH010000004">
    <property type="protein sequence ID" value="KAJ0974507.1"/>
    <property type="molecule type" value="Genomic_DNA"/>
</dbReference>
<organism evidence="4 5">
    <name type="scientific">Dioscorea zingiberensis</name>
    <dbReference type="NCBI Taxonomy" id="325984"/>
    <lineage>
        <taxon>Eukaryota</taxon>
        <taxon>Viridiplantae</taxon>
        <taxon>Streptophyta</taxon>
        <taxon>Embryophyta</taxon>
        <taxon>Tracheophyta</taxon>
        <taxon>Spermatophyta</taxon>
        <taxon>Magnoliopsida</taxon>
        <taxon>Liliopsida</taxon>
        <taxon>Dioscoreales</taxon>
        <taxon>Dioscoreaceae</taxon>
        <taxon>Dioscorea</taxon>
    </lineage>
</organism>
<evidence type="ECO:0000313" key="5">
    <source>
        <dbReference type="Proteomes" id="UP001085076"/>
    </source>
</evidence>
<protein>
    <recommendedName>
        <fullName evidence="3">K-box domain-containing protein</fullName>
    </recommendedName>
</protein>
<dbReference type="GO" id="GO:0005634">
    <property type="term" value="C:nucleus"/>
    <property type="evidence" value="ECO:0007669"/>
    <property type="project" value="InterPro"/>
</dbReference>
<keyword evidence="2" id="KW-1133">Transmembrane helix</keyword>
<keyword evidence="5" id="KW-1185">Reference proteome</keyword>
<gene>
    <name evidence="4" type="ORF">J5N97_016472</name>
</gene>
<accession>A0A9D5HFP7</accession>
<feature type="domain" description="K-box" evidence="3">
    <location>
        <begin position="138"/>
        <end position="175"/>
    </location>
</feature>
<comment type="caution">
    <text evidence="4">The sequence shown here is derived from an EMBL/GenBank/DDBJ whole genome shotgun (WGS) entry which is preliminary data.</text>
</comment>
<feature type="transmembrane region" description="Helical" evidence="2">
    <location>
        <begin position="204"/>
        <end position="225"/>
    </location>
</feature>
<dbReference type="InterPro" id="IPR002487">
    <property type="entry name" value="TF_Kbox"/>
</dbReference>
<dbReference type="AlphaFoldDB" id="A0A9D5HFP7"/>
<evidence type="ECO:0000256" key="2">
    <source>
        <dbReference type="SAM" id="Phobius"/>
    </source>
</evidence>
<reference evidence="4" key="2">
    <citation type="journal article" date="2022" name="Hortic Res">
        <title>The genome of Dioscorea zingiberensis sheds light on the biosynthesis, origin and evolution of the medicinally important diosgenin saponins.</title>
        <authorList>
            <person name="Li Y."/>
            <person name="Tan C."/>
            <person name="Li Z."/>
            <person name="Guo J."/>
            <person name="Li S."/>
            <person name="Chen X."/>
            <person name="Wang C."/>
            <person name="Dai X."/>
            <person name="Yang H."/>
            <person name="Song W."/>
            <person name="Hou L."/>
            <person name="Xu J."/>
            <person name="Tong Z."/>
            <person name="Xu A."/>
            <person name="Yuan X."/>
            <person name="Wang W."/>
            <person name="Yang Q."/>
            <person name="Chen L."/>
            <person name="Sun Z."/>
            <person name="Wang K."/>
            <person name="Pan B."/>
            <person name="Chen J."/>
            <person name="Bao Y."/>
            <person name="Liu F."/>
            <person name="Qi X."/>
            <person name="Gang D.R."/>
            <person name="Wen J."/>
            <person name="Li J."/>
        </authorList>
    </citation>
    <scope>NUCLEOTIDE SEQUENCE</scope>
    <source>
        <strain evidence="4">Dzin_1.0</strain>
    </source>
</reference>
<dbReference type="Proteomes" id="UP001085076">
    <property type="component" value="Miscellaneous, Linkage group lg04"/>
</dbReference>
<feature type="region of interest" description="Disordered" evidence="1">
    <location>
        <begin position="1"/>
        <end position="63"/>
    </location>
</feature>
<evidence type="ECO:0000259" key="3">
    <source>
        <dbReference type="Pfam" id="PF01486"/>
    </source>
</evidence>
<name>A0A9D5HFP7_9LILI</name>
<proteinExistence type="predicted"/>
<keyword evidence="2" id="KW-0472">Membrane</keyword>
<sequence>MEKSIKPHQLGSGFSRSPQKLDLAGRSSLEKKRVGRPLAAQARQSRAAGAAKRGGGALGRRRRRLQVVPGVGRGRGMEVTDDRPLAASGQVAAADGEPRKQWLAEASLAEIGRAQAADGRAGVAGRGQGWVAGLAAEAGRRNLLGTDLGSLSTKELGQLEDQVEMSLQQIRSKKFILEEVQEKHRLDLENLTLYTHPFKTFQLFLFQISLLLLMIPSFMLPICLAEKLLFA</sequence>
<dbReference type="GO" id="GO:0003700">
    <property type="term" value="F:DNA-binding transcription factor activity"/>
    <property type="evidence" value="ECO:0007669"/>
    <property type="project" value="InterPro"/>
</dbReference>
<evidence type="ECO:0000313" key="4">
    <source>
        <dbReference type="EMBL" id="KAJ0974507.1"/>
    </source>
</evidence>
<feature type="compositionally biased region" description="Low complexity" evidence="1">
    <location>
        <begin position="36"/>
        <end position="51"/>
    </location>
</feature>
<evidence type="ECO:0000256" key="1">
    <source>
        <dbReference type="SAM" id="MobiDB-lite"/>
    </source>
</evidence>
<reference evidence="4" key="1">
    <citation type="submission" date="2021-03" db="EMBL/GenBank/DDBJ databases">
        <authorList>
            <person name="Li Z."/>
            <person name="Yang C."/>
        </authorList>
    </citation>
    <scope>NUCLEOTIDE SEQUENCE</scope>
    <source>
        <strain evidence="4">Dzin_1.0</strain>
        <tissue evidence="4">Leaf</tissue>
    </source>
</reference>
<dbReference type="Pfam" id="PF01486">
    <property type="entry name" value="K-box"/>
    <property type="match status" value="1"/>
</dbReference>
<keyword evidence="2" id="KW-0812">Transmembrane</keyword>